<protein>
    <submittedName>
        <fullName evidence="2">Uncharacterized protein</fullName>
    </submittedName>
</protein>
<proteinExistence type="predicted"/>
<gene>
    <name evidence="2" type="ORF">CISIN_1g0476961mg</name>
</gene>
<feature type="non-terminal residue" evidence="2">
    <location>
        <position position="1"/>
    </location>
</feature>
<feature type="non-terminal residue" evidence="2">
    <location>
        <position position="25"/>
    </location>
</feature>
<evidence type="ECO:0000313" key="2">
    <source>
        <dbReference type="EMBL" id="KDO65924.1"/>
    </source>
</evidence>
<accession>A0A067FEU4</accession>
<evidence type="ECO:0000313" key="3">
    <source>
        <dbReference type="Proteomes" id="UP000027120"/>
    </source>
</evidence>
<dbReference type="Proteomes" id="UP000027120">
    <property type="component" value="Unassembled WGS sequence"/>
</dbReference>
<keyword evidence="3" id="KW-1185">Reference proteome</keyword>
<organism evidence="2 3">
    <name type="scientific">Citrus sinensis</name>
    <name type="common">Sweet orange</name>
    <name type="synonym">Citrus aurantium var. sinensis</name>
    <dbReference type="NCBI Taxonomy" id="2711"/>
    <lineage>
        <taxon>Eukaryota</taxon>
        <taxon>Viridiplantae</taxon>
        <taxon>Streptophyta</taxon>
        <taxon>Embryophyta</taxon>
        <taxon>Tracheophyta</taxon>
        <taxon>Spermatophyta</taxon>
        <taxon>Magnoliopsida</taxon>
        <taxon>eudicotyledons</taxon>
        <taxon>Gunneridae</taxon>
        <taxon>Pentapetalae</taxon>
        <taxon>rosids</taxon>
        <taxon>malvids</taxon>
        <taxon>Sapindales</taxon>
        <taxon>Rutaceae</taxon>
        <taxon>Aurantioideae</taxon>
        <taxon>Citrus</taxon>
    </lineage>
</organism>
<feature type="compositionally biased region" description="Polar residues" evidence="1">
    <location>
        <begin position="1"/>
        <end position="17"/>
    </location>
</feature>
<evidence type="ECO:0000256" key="1">
    <source>
        <dbReference type="SAM" id="MobiDB-lite"/>
    </source>
</evidence>
<reference evidence="2 3" key="1">
    <citation type="submission" date="2014-04" db="EMBL/GenBank/DDBJ databases">
        <authorList>
            <consortium name="International Citrus Genome Consortium"/>
            <person name="Gmitter F."/>
            <person name="Chen C."/>
            <person name="Farmerie W."/>
            <person name="Harkins T."/>
            <person name="Desany B."/>
            <person name="Mohiuddin M."/>
            <person name="Kodira C."/>
            <person name="Borodovsky M."/>
            <person name="Lomsadze A."/>
            <person name="Burns P."/>
            <person name="Jenkins J."/>
            <person name="Prochnik S."/>
            <person name="Shu S."/>
            <person name="Chapman J."/>
            <person name="Pitluck S."/>
            <person name="Schmutz J."/>
            <person name="Rokhsar D."/>
        </authorList>
    </citation>
    <scope>NUCLEOTIDE SEQUENCE</scope>
</reference>
<feature type="region of interest" description="Disordered" evidence="1">
    <location>
        <begin position="1"/>
        <end position="25"/>
    </location>
</feature>
<dbReference type="EMBL" id="KK784901">
    <property type="protein sequence ID" value="KDO65924.1"/>
    <property type="molecule type" value="Genomic_DNA"/>
</dbReference>
<dbReference type="AlphaFoldDB" id="A0A067FEU4"/>
<sequence>GKIPKNQNQPTKSNQLQEYEEELLG</sequence>
<name>A0A067FEU4_CITSI</name>